<protein>
    <submittedName>
        <fullName evidence="1">Uncharacterized protein</fullName>
    </submittedName>
</protein>
<name>A0A4R0RL63_9APHY</name>
<gene>
    <name evidence="1" type="ORF">EIP91_002144</name>
</gene>
<dbReference type="EMBL" id="RWJN01000161">
    <property type="protein sequence ID" value="TCD65839.1"/>
    <property type="molecule type" value="Genomic_DNA"/>
</dbReference>
<comment type="caution">
    <text evidence="1">The sequence shown here is derived from an EMBL/GenBank/DDBJ whole genome shotgun (WGS) entry which is preliminary data.</text>
</comment>
<sequence>MTRVCNYYTQCGHSVPLPDVLVPCSATNCKLSDKHPSTCVGAVCKARCFQSSTPHASRAPARLAHAAGDLALTSPRTTTSELDI</sequence>
<evidence type="ECO:0000313" key="1">
    <source>
        <dbReference type="EMBL" id="TCD65839.1"/>
    </source>
</evidence>
<evidence type="ECO:0000313" key="2">
    <source>
        <dbReference type="Proteomes" id="UP000292702"/>
    </source>
</evidence>
<proteinExistence type="predicted"/>
<organism evidence="1 2">
    <name type="scientific">Steccherinum ochraceum</name>
    <dbReference type="NCBI Taxonomy" id="92696"/>
    <lineage>
        <taxon>Eukaryota</taxon>
        <taxon>Fungi</taxon>
        <taxon>Dikarya</taxon>
        <taxon>Basidiomycota</taxon>
        <taxon>Agaricomycotina</taxon>
        <taxon>Agaricomycetes</taxon>
        <taxon>Polyporales</taxon>
        <taxon>Steccherinaceae</taxon>
        <taxon>Steccherinum</taxon>
    </lineage>
</organism>
<keyword evidence="2" id="KW-1185">Reference proteome</keyword>
<reference evidence="1 2" key="1">
    <citation type="submission" date="2018-11" db="EMBL/GenBank/DDBJ databases">
        <title>Genome assembly of Steccherinum ochraceum LE-BIN_3174, the white-rot fungus of the Steccherinaceae family (The Residual Polyporoid clade, Polyporales, Basidiomycota).</title>
        <authorList>
            <person name="Fedorova T.V."/>
            <person name="Glazunova O.A."/>
            <person name="Landesman E.O."/>
            <person name="Moiseenko K.V."/>
            <person name="Psurtseva N.V."/>
            <person name="Savinova O.S."/>
            <person name="Shakhova N.V."/>
            <person name="Tyazhelova T.V."/>
            <person name="Vasina D.V."/>
        </authorList>
    </citation>
    <scope>NUCLEOTIDE SEQUENCE [LARGE SCALE GENOMIC DNA]</scope>
    <source>
        <strain evidence="1 2">LE-BIN_3174</strain>
    </source>
</reference>
<accession>A0A4R0RL63</accession>
<dbReference type="AlphaFoldDB" id="A0A4R0RL63"/>
<dbReference type="Proteomes" id="UP000292702">
    <property type="component" value="Unassembled WGS sequence"/>
</dbReference>